<accession>A0A3B6XH02</accession>
<sequence length="141" mass="15601">MVRFELDTKDLELLMKKIAESPGDVEKAINQSLEREGAALAIEGIIMRMPVSQRGAKAVREKKHARYSNPLMKRMENLGFEIVAKGGASGKKGSFGYLAFPDEGRGSSNPLAHHFFNDGMDDRIPRILDALSEALDEVIEL</sequence>
<evidence type="ECO:0008006" key="3">
    <source>
        <dbReference type="Google" id="ProtNLM"/>
    </source>
</evidence>
<protein>
    <recommendedName>
        <fullName evidence="3">HK97 gp10 family phage protein</fullName>
    </recommendedName>
</protein>
<dbReference type="EMBL" id="CP011102">
    <property type="protein sequence ID" value="AQY50508.1"/>
    <property type="molecule type" value="Genomic_DNA"/>
</dbReference>
<organism evidence="1 2">
    <name type="scientific">Listeria weihenstephanensis</name>
    <dbReference type="NCBI Taxonomy" id="1006155"/>
    <lineage>
        <taxon>Bacteria</taxon>
        <taxon>Bacillati</taxon>
        <taxon>Bacillota</taxon>
        <taxon>Bacilli</taxon>
        <taxon>Bacillales</taxon>
        <taxon>Listeriaceae</taxon>
        <taxon>Listeria</taxon>
    </lineage>
</organism>
<dbReference type="RefSeq" id="WP_036058626.1">
    <property type="nucleotide sequence ID" value="NZ_CP011102.1"/>
</dbReference>
<reference evidence="2" key="1">
    <citation type="submission" date="2015-03" db="EMBL/GenBank/DDBJ databases">
        <authorList>
            <person name="Ferrari E."/>
            <person name="Walter M.C."/>
            <person name="Huptas C."/>
            <person name="Scherer S."/>
            <person name="Mueller-Herbst S."/>
        </authorList>
    </citation>
    <scope>NUCLEOTIDE SEQUENCE [LARGE SCALE GENOMIC DNA]</scope>
    <source>
        <strain evidence="2">LWP01</strain>
    </source>
</reference>
<dbReference type="Proteomes" id="UP000223060">
    <property type="component" value="Chromosome"/>
</dbReference>
<dbReference type="AlphaFoldDB" id="A0A3B6XH02"/>
<evidence type="ECO:0000313" key="2">
    <source>
        <dbReference type="Proteomes" id="UP000223060"/>
    </source>
</evidence>
<dbReference type="KEGG" id="lwi:UE46_05345"/>
<name>A0A3B6XH02_9LIST</name>
<gene>
    <name evidence="1" type="ORF">UE46_05345</name>
</gene>
<proteinExistence type="predicted"/>
<evidence type="ECO:0000313" key="1">
    <source>
        <dbReference type="EMBL" id="AQY50508.1"/>
    </source>
</evidence>
<keyword evidence="2" id="KW-1185">Reference proteome</keyword>